<organism evidence="1 2">
    <name type="scientific">Senna tora</name>
    <dbReference type="NCBI Taxonomy" id="362788"/>
    <lineage>
        <taxon>Eukaryota</taxon>
        <taxon>Viridiplantae</taxon>
        <taxon>Streptophyta</taxon>
        <taxon>Embryophyta</taxon>
        <taxon>Tracheophyta</taxon>
        <taxon>Spermatophyta</taxon>
        <taxon>Magnoliopsida</taxon>
        <taxon>eudicotyledons</taxon>
        <taxon>Gunneridae</taxon>
        <taxon>Pentapetalae</taxon>
        <taxon>rosids</taxon>
        <taxon>fabids</taxon>
        <taxon>Fabales</taxon>
        <taxon>Fabaceae</taxon>
        <taxon>Caesalpinioideae</taxon>
        <taxon>Cassia clade</taxon>
        <taxon>Senna</taxon>
    </lineage>
</organism>
<dbReference type="Proteomes" id="UP000634136">
    <property type="component" value="Unassembled WGS sequence"/>
</dbReference>
<sequence>MDKKYYPKMKIREVKGNGK</sequence>
<evidence type="ECO:0000313" key="1">
    <source>
        <dbReference type="EMBL" id="KAF7824905.1"/>
    </source>
</evidence>
<proteinExistence type="predicted"/>
<gene>
    <name evidence="1" type="ORF">G2W53_023049</name>
</gene>
<dbReference type="EMBL" id="JAAIUW010000007">
    <property type="protein sequence ID" value="KAF7824905.1"/>
    <property type="molecule type" value="Genomic_DNA"/>
</dbReference>
<keyword evidence="2" id="KW-1185">Reference proteome</keyword>
<evidence type="ECO:0000313" key="2">
    <source>
        <dbReference type="Proteomes" id="UP000634136"/>
    </source>
</evidence>
<dbReference type="AlphaFoldDB" id="A0A834TQU6"/>
<comment type="caution">
    <text evidence="1">The sequence shown here is derived from an EMBL/GenBank/DDBJ whole genome shotgun (WGS) entry which is preliminary data.</text>
</comment>
<accession>A0A834TQU6</accession>
<reference evidence="1" key="1">
    <citation type="submission" date="2020-09" db="EMBL/GenBank/DDBJ databases">
        <title>Genome-Enabled Discovery of Anthraquinone Biosynthesis in Senna tora.</title>
        <authorList>
            <person name="Kang S.-H."/>
            <person name="Pandey R.P."/>
            <person name="Lee C.-M."/>
            <person name="Sim J.-S."/>
            <person name="Jeong J.-T."/>
            <person name="Choi B.-S."/>
            <person name="Jung M."/>
            <person name="Ginzburg D."/>
            <person name="Zhao K."/>
            <person name="Won S.Y."/>
            <person name="Oh T.-J."/>
            <person name="Yu Y."/>
            <person name="Kim N.-H."/>
            <person name="Lee O.R."/>
            <person name="Lee T.-H."/>
            <person name="Bashyal P."/>
            <person name="Kim T.-S."/>
            <person name="Lee W.-H."/>
            <person name="Kawkins C."/>
            <person name="Kim C.-K."/>
            <person name="Kim J.S."/>
            <person name="Ahn B.O."/>
            <person name="Rhee S.Y."/>
            <person name="Sohng J.K."/>
        </authorList>
    </citation>
    <scope>NUCLEOTIDE SEQUENCE</scope>
    <source>
        <tissue evidence="1">Leaf</tissue>
    </source>
</reference>
<protein>
    <submittedName>
        <fullName evidence="1">Uncharacterized protein</fullName>
    </submittedName>
</protein>
<name>A0A834TQU6_9FABA</name>